<keyword evidence="1" id="KW-0862">Zinc</keyword>
<feature type="compositionally biased region" description="Basic and acidic residues" evidence="2">
    <location>
        <begin position="98"/>
        <end position="109"/>
    </location>
</feature>
<dbReference type="InterPro" id="IPR013088">
    <property type="entry name" value="Znf_NHR/GATA"/>
</dbReference>
<organism evidence="4 5">
    <name type="scientific">Diplodia intermedia</name>
    <dbReference type="NCBI Taxonomy" id="856260"/>
    <lineage>
        <taxon>Eukaryota</taxon>
        <taxon>Fungi</taxon>
        <taxon>Dikarya</taxon>
        <taxon>Ascomycota</taxon>
        <taxon>Pezizomycotina</taxon>
        <taxon>Dothideomycetes</taxon>
        <taxon>Dothideomycetes incertae sedis</taxon>
        <taxon>Botryosphaeriales</taxon>
        <taxon>Botryosphaeriaceae</taxon>
        <taxon>Diplodia</taxon>
    </lineage>
</organism>
<feature type="compositionally biased region" description="Polar residues" evidence="2">
    <location>
        <begin position="19"/>
        <end position="32"/>
    </location>
</feature>
<keyword evidence="1" id="KW-0863">Zinc-finger</keyword>
<reference evidence="4 5" key="1">
    <citation type="journal article" date="2023" name="Plant Dis.">
        <title>First Report of Diplodia intermedia Causing Canker and Dieback Diseases on Apple Trees in Canada.</title>
        <authorList>
            <person name="Ellouze W."/>
            <person name="Ilyukhin E."/>
            <person name="Sulman M."/>
            <person name="Ali S."/>
        </authorList>
    </citation>
    <scope>NUCLEOTIDE SEQUENCE [LARGE SCALE GENOMIC DNA]</scope>
    <source>
        <strain evidence="4 5">M45-28</strain>
    </source>
</reference>
<evidence type="ECO:0000256" key="2">
    <source>
        <dbReference type="SAM" id="MobiDB-lite"/>
    </source>
</evidence>
<evidence type="ECO:0000313" key="5">
    <source>
        <dbReference type="Proteomes" id="UP001521184"/>
    </source>
</evidence>
<dbReference type="Gene3D" id="3.30.50.10">
    <property type="entry name" value="Erythroid Transcription Factor GATA-1, subunit A"/>
    <property type="match status" value="1"/>
</dbReference>
<name>A0ABR3TVJ6_9PEZI</name>
<dbReference type="InterPro" id="IPR000679">
    <property type="entry name" value="Znf_GATA"/>
</dbReference>
<feature type="region of interest" description="Disordered" evidence="2">
    <location>
        <begin position="96"/>
        <end position="215"/>
    </location>
</feature>
<dbReference type="SUPFAM" id="SSF57716">
    <property type="entry name" value="Glucocorticoid receptor-like (DNA-binding domain)"/>
    <property type="match status" value="1"/>
</dbReference>
<evidence type="ECO:0000313" key="4">
    <source>
        <dbReference type="EMBL" id="KAL1644994.1"/>
    </source>
</evidence>
<feature type="domain" description="GATA-type" evidence="3">
    <location>
        <begin position="57"/>
        <end position="118"/>
    </location>
</feature>
<sequence length="264" mass="28978">MGSSISPSERSGSAHAPTKLSSQSWNRTTPIRSPTDKSNRRKKLQTLRNEDSPLTEITQEPTCKNCSTRTISRRHRDLFSARLCNVCAILLNVHGRKRPSDRSAKKLKAEGQVSAKTRLDVRPRHWRKQEKSRDLESQAKSAKILPTSRAGPSCSPGGDITLSSAEVASPKDTHGGYNSMDPESLKPFSKLDKNPSTPSTCSDEGVSHVAETKDISDGVKDYIIDKLVEKAYDLLGYNLSDVSEGRSSPGSSSDENSRTKQQPK</sequence>
<feature type="compositionally biased region" description="Low complexity" evidence="2">
    <location>
        <begin position="1"/>
        <end position="13"/>
    </location>
</feature>
<proteinExistence type="predicted"/>
<keyword evidence="5" id="KW-1185">Reference proteome</keyword>
<accession>A0ABR3TVJ6</accession>
<feature type="region of interest" description="Disordered" evidence="2">
    <location>
        <begin position="240"/>
        <end position="264"/>
    </location>
</feature>
<comment type="caution">
    <text evidence="4">The sequence shown here is derived from an EMBL/GenBank/DDBJ whole genome shotgun (WGS) entry which is preliminary data.</text>
</comment>
<dbReference type="Proteomes" id="UP001521184">
    <property type="component" value="Unassembled WGS sequence"/>
</dbReference>
<evidence type="ECO:0000256" key="1">
    <source>
        <dbReference type="PROSITE-ProRule" id="PRU00094"/>
    </source>
</evidence>
<feature type="region of interest" description="Disordered" evidence="2">
    <location>
        <begin position="1"/>
        <end position="55"/>
    </location>
</feature>
<protein>
    <recommendedName>
        <fullName evidence="3">GATA-type domain-containing protein</fullName>
    </recommendedName>
</protein>
<gene>
    <name evidence="4" type="ORF">SLS58_004065</name>
</gene>
<feature type="compositionally biased region" description="Basic and acidic residues" evidence="2">
    <location>
        <begin position="117"/>
        <end position="137"/>
    </location>
</feature>
<dbReference type="EMBL" id="JAKEKT020000021">
    <property type="protein sequence ID" value="KAL1644994.1"/>
    <property type="molecule type" value="Genomic_DNA"/>
</dbReference>
<keyword evidence="1" id="KW-0479">Metal-binding</keyword>
<evidence type="ECO:0000259" key="3">
    <source>
        <dbReference type="PROSITE" id="PS50114"/>
    </source>
</evidence>
<dbReference type="PROSITE" id="PS50114">
    <property type="entry name" value="GATA_ZN_FINGER_2"/>
    <property type="match status" value="1"/>
</dbReference>
<feature type="compositionally biased region" description="Low complexity" evidence="2">
    <location>
        <begin position="240"/>
        <end position="254"/>
    </location>
</feature>